<comment type="caution">
    <text evidence="2">The sequence shown here is derived from an EMBL/GenBank/DDBJ whole genome shotgun (WGS) entry which is preliminary data.</text>
</comment>
<dbReference type="EMBL" id="CAKOGP040002202">
    <property type="protein sequence ID" value="CAJ1964963.1"/>
    <property type="molecule type" value="Genomic_DNA"/>
</dbReference>
<gene>
    <name evidence="2" type="ORF">CYCCA115_LOCUS20881</name>
</gene>
<proteinExistence type="predicted"/>
<evidence type="ECO:0000256" key="1">
    <source>
        <dbReference type="SAM" id="MobiDB-lite"/>
    </source>
</evidence>
<organism evidence="2 3">
    <name type="scientific">Cylindrotheca closterium</name>
    <dbReference type="NCBI Taxonomy" id="2856"/>
    <lineage>
        <taxon>Eukaryota</taxon>
        <taxon>Sar</taxon>
        <taxon>Stramenopiles</taxon>
        <taxon>Ochrophyta</taxon>
        <taxon>Bacillariophyta</taxon>
        <taxon>Bacillariophyceae</taxon>
        <taxon>Bacillariophycidae</taxon>
        <taxon>Bacillariales</taxon>
        <taxon>Bacillariaceae</taxon>
        <taxon>Cylindrotheca</taxon>
    </lineage>
</organism>
<dbReference type="AlphaFoldDB" id="A0AAD2G7C5"/>
<evidence type="ECO:0000313" key="2">
    <source>
        <dbReference type="EMBL" id="CAJ1964963.1"/>
    </source>
</evidence>
<sequence>MEEETPTLRSIAIGGPTALPPLSRSFALPGKLPSRPLHHHEQAAAAAPQQPISVQHWTVDSMLPAISADYMLERTNVYVNNSSAQQVADRIVECLSRQSLSYKESDENKNSLLGERHCGLRFYLNLFLDSQDSSTIILEVQRLTGCSFAFQQVCREVCRAAKGLSSSAPAMPRKFPMPSGLPRASSGEIAMRFEEEVARALDMISSPMVDSQLLGMELLEGVSKSPLAAPFILKENSLGMLKELVVSPAEDDDQVLSALVTKRALRKKRQALSIIANCLAHSELTATTDSLHSEIFVEKVFQCLKQIEDPHCATQAARCLHSLAASRQSTKSFILGTLELSQVLDNLQTSHHLLLKQECAKLQSVC</sequence>
<evidence type="ECO:0000313" key="3">
    <source>
        <dbReference type="Proteomes" id="UP001295423"/>
    </source>
</evidence>
<feature type="region of interest" description="Disordered" evidence="1">
    <location>
        <begin position="30"/>
        <end position="49"/>
    </location>
</feature>
<name>A0AAD2G7C5_9STRA</name>
<keyword evidence="3" id="KW-1185">Reference proteome</keyword>
<protein>
    <submittedName>
        <fullName evidence="2">Uncharacterized protein</fullName>
    </submittedName>
</protein>
<dbReference type="Proteomes" id="UP001295423">
    <property type="component" value="Unassembled WGS sequence"/>
</dbReference>
<reference evidence="2" key="1">
    <citation type="submission" date="2023-08" db="EMBL/GenBank/DDBJ databases">
        <authorList>
            <person name="Audoor S."/>
            <person name="Bilcke G."/>
        </authorList>
    </citation>
    <scope>NUCLEOTIDE SEQUENCE</scope>
</reference>
<accession>A0AAD2G7C5</accession>